<evidence type="ECO:0000313" key="2">
    <source>
        <dbReference type="EMBL" id="KAL2288542.1"/>
    </source>
</evidence>
<organism evidence="2 3">
    <name type="scientific">Diaporthe vaccinii</name>
    <dbReference type="NCBI Taxonomy" id="105482"/>
    <lineage>
        <taxon>Eukaryota</taxon>
        <taxon>Fungi</taxon>
        <taxon>Dikarya</taxon>
        <taxon>Ascomycota</taxon>
        <taxon>Pezizomycotina</taxon>
        <taxon>Sordariomycetes</taxon>
        <taxon>Sordariomycetidae</taxon>
        <taxon>Diaporthales</taxon>
        <taxon>Diaporthaceae</taxon>
        <taxon>Diaporthe</taxon>
        <taxon>Diaporthe eres species complex</taxon>
    </lineage>
</organism>
<name>A0ABR4F1H5_9PEZI</name>
<comment type="caution">
    <text evidence="2">The sequence shown here is derived from an EMBL/GenBank/DDBJ whole genome shotgun (WGS) entry which is preliminary data.</text>
</comment>
<feature type="region of interest" description="Disordered" evidence="1">
    <location>
        <begin position="120"/>
        <end position="174"/>
    </location>
</feature>
<evidence type="ECO:0000256" key="1">
    <source>
        <dbReference type="SAM" id="MobiDB-lite"/>
    </source>
</evidence>
<gene>
    <name evidence="2" type="ORF">FJTKL_03911</name>
</gene>
<evidence type="ECO:0000313" key="3">
    <source>
        <dbReference type="Proteomes" id="UP001600888"/>
    </source>
</evidence>
<sequence length="174" mass="19866">MGRLSQAREQIHSPFPLFFLKPYLDCYTLINLFPFLLKHLLTVPRFQFSFTTLATVHIFLGEERSILHLQSLVRNWIWSDRPPRQVKKNPRQFLWNSATQTITGILSDIPSFGKSSTLVGPRDKSHLLPPITPSTAPAWPRARDWQRRPGTSTKTTTPPLPLPNGVHSSTSSRD</sequence>
<proteinExistence type="predicted"/>
<keyword evidence="3" id="KW-1185">Reference proteome</keyword>
<protein>
    <submittedName>
        <fullName evidence="2">Uncharacterized protein</fullName>
    </submittedName>
</protein>
<accession>A0ABR4F1H5</accession>
<dbReference type="EMBL" id="JBAWTH010000016">
    <property type="protein sequence ID" value="KAL2288542.1"/>
    <property type="molecule type" value="Genomic_DNA"/>
</dbReference>
<reference evidence="2 3" key="1">
    <citation type="submission" date="2024-03" db="EMBL/GenBank/DDBJ databases">
        <title>A high-quality draft genome sequence of Diaporthe vaccinii, a causative agent of upright dieback and viscid rot disease in cranberry plants.</title>
        <authorList>
            <person name="Sarrasin M."/>
            <person name="Lang B.F."/>
            <person name="Burger G."/>
        </authorList>
    </citation>
    <scope>NUCLEOTIDE SEQUENCE [LARGE SCALE GENOMIC DNA]</scope>
    <source>
        <strain evidence="2 3">IS7</strain>
    </source>
</reference>
<dbReference type="Proteomes" id="UP001600888">
    <property type="component" value="Unassembled WGS sequence"/>
</dbReference>